<organism evidence="1 2">
    <name type="scientific">Aquibacillus rhizosphaerae</name>
    <dbReference type="NCBI Taxonomy" id="3051431"/>
    <lineage>
        <taxon>Bacteria</taxon>
        <taxon>Bacillati</taxon>
        <taxon>Bacillota</taxon>
        <taxon>Bacilli</taxon>
        <taxon>Bacillales</taxon>
        <taxon>Bacillaceae</taxon>
        <taxon>Aquibacillus</taxon>
    </lineage>
</organism>
<name>A0ABT7L8Z1_9BACI</name>
<dbReference type="EMBL" id="JASTZU010000036">
    <property type="protein sequence ID" value="MDL4841041.1"/>
    <property type="molecule type" value="Genomic_DNA"/>
</dbReference>
<sequence>MTFLREAVQKQKELLIKALENDGLILPNDPNIHNKTISEIINEYDEFLITTEKNTHNSLKFTKTIQVTQKKKPKLH</sequence>
<evidence type="ECO:0000313" key="1">
    <source>
        <dbReference type="EMBL" id="MDL4841041.1"/>
    </source>
</evidence>
<gene>
    <name evidence="1" type="ORF">QQS35_11320</name>
</gene>
<dbReference type="RefSeq" id="WP_285932232.1">
    <property type="nucleotide sequence ID" value="NZ_JASTZU010000036.1"/>
</dbReference>
<comment type="caution">
    <text evidence="1">The sequence shown here is derived from an EMBL/GenBank/DDBJ whole genome shotgun (WGS) entry which is preliminary data.</text>
</comment>
<evidence type="ECO:0000313" key="2">
    <source>
        <dbReference type="Proteomes" id="UP001235343"/>
    </source>
</evidence>
<proteinExistence type="predicted"/>
<evidence type="ECO:0008006" key="3">
    <source>
        <dbReference type="Google" id="ProtNLM"/>
    </source>
</evidence>
<dbReference type="Proteomes" id="UP001235343">
    <property type="component" value="Unassembled WGS sequence"/>
</dbReference>
<keyword evidence="2" id="KW-1185">Reference proteome</keyword>
<protein>
    <recommendedName>
        <fullName evidence="3">Fur-regulated basic protein FbpA</fullName>
    </recommendedName>
</protein>
<reference evidence="1 2" key="1">
    <citation type="submission" date="2023-06" db="EMBL/GenBank/DDBJ databases">
        <title>Aquibacillus rhizosphaerae LR5S19.</title>
        <authorList>
            <person name="Sun J.-Q."/>
        </authorList>
    </citation>
    <scope>NUCLEOTIDE SEQUENCE [LARGE SCALE GENOMIC DNA]</scope>
    <source>
        <strain evidence="1 2">LR5S19</strain>
    </source>
</reference>
<accession>A0ABT7L8Z1</accession>